<proteinExistence type="predicted"/>
<dbReference type="OrthoDB" id="5291209at2759"/>
<accession>A0A166UMM0</accession>
<dbReference type="Proteomes" id="UP000076532">
    <property type="component" value="Unassembled WGS sequence"/>
</dbReference>
<protein>
    <recommendedName>
        <fullName evidence="3">Acid protease</fullName>
    </recommendedName>
</protein>
<organism evidence="1 2">
    <name type="scientific">Athelia psychrophila</name>
    <dbReference type="NCBI Taxonomy" id="1759441"/>
    <lineage>
        <taxon>Eukaryota</taxon>
        <taxon>Fungi</taxon>
        <taxon>Dikarya</taxon>
        <taxon>Basidiomycota</taxon>
        <taxon>Agaricomycotina</taxon>
        <taxon>Agaricomycetes</taxon>
        <taxon>Agaricomycetidae</taxon>
        <taxon>Atheliales</taxon>
        <taxon>Atheliaceae</taxon>
        <taxon>Athelia</taxon>
    </lineage>
</organism>
<gene>
    <name evidence="1" type="ORF">FIBSPDRAFT_1037390</name>
</gene>
<evidence type="ECO:0008006" key="3">
    <source>
        <dbReference type="Google" id="ProtNLM"/>
    </source>
</evidence>
<dbReference type="EMBL" id="KV417488">
    <property type="protein sequence ID" value="KZP31841.1"/>
    <property type="molecule type" value="Genomic_DNA"/>
</dbReference>
<name>A0A166UMM0_9AGAM</name>
<evidence type="ECO:0000313" key="2">
    <source>
        <dbReference type="Proteomes" id="UP000076532"/>
    </source>
</evidence>
<reference evidence="1 2" key="1">
    <citation type="journal article" date="2016" name="Mol. Biol. Evol.">
        <title>Comparative Genomics of Early-Diverging Mushroom-Forming Fungi Provides Insights into the Origins of Lignocellulose Decay Capabilities.</title>
        <authorList>
            <person name="Nagy L.G."/>
            <person name="Riley R."/>
            <person name="Tritt A."/>
            <person name="Adam C."/>
            <person name="Daum C."/>
            <person name="Floudas D."/>
            <person name="Sun H."/>
            <person name="Yadav J.S."/>
            <person name="Pangilinan J."/>
            <person name="Larsson K.H."/>
            <person name="Matsuura K."/>
            <person name="Barry K."/>
            <person name="Labutti K."/>
            <person name="Kuo R."/>
            <person name="Ohm R.A."/>
            <person name="Bhattacharya S.S."/>
            <person name="Shirouzu T."/>
            <person name="Yoshinaga Y."/>
            <person name="Martin F.M."/>
            <person name="Grigoriev I.V."/>
            <person name="Hibbett D.S."/>
        </authorList>
    </citation>
    <scope>NUCLEOTIDE SEQUENCE [LARGE SCALE GENOMIC DNA]</scope>
    <source>
        <strain evidence="1 2">CBS 109695</strain>
    </source>
</reference>
<dbReference type="STRING" id="436010.A0A166UMM0"/>
<keyword evidence="2" id="KW-1185">Reference proteome</keyword>
<sequence length="366" mass="39392">MADKSMQRSISIGDISSIDKGNGLHVFASFSNNAAEGPPIRFMLDTGSTGFVVGKKNLQPAQYRLTQDKFRLVYTSSGNTYDGHWVIVSVNFYSSKGGSAVGAAVARTVPMRVRLAETFTHGGTKEVDRDPGTVMLGIGFDRDTGSGLDPGGNYIFDDINPFLMIDEMQVSTDSANMVPGFILTPTSIMLGITPEDREEFASIQLVRQAPTAVPAAPASQTKAQYPPNKPQWAAPNITLAVPSANIAPILATLLMDTGIDYTIVQAPLGIAPPQSFHASGGKSGGRVQVADGQEIVISLPGLGRPLYTYKVGDVDAGAPVWVMWRHNIQQHNGVPFVNTGMHAMSAFDYMYDDEKGRLGFRFREKS</sequence>
<evidence type="ECO:0000313" key="1">
    <source>
        <dbReference type="EMBL" id="KZP31841.1"/>
    </source>
</evidence>
<dbReference type="AlphaFoldDB" id="A0A166UMM0"/>